<dbReference type="InterPro" id="IPR014729">
    <property type="entry name" value="Rossmann-like_a/b/a_fold"/>
</dbReference>
<dbReference type="EMBL" id="AP019377">
    <property type="protein sequence ID" value="BBH95335.1"/>
    <property type="molecule type" value="Genomic_DNA"/>
</dbReference>
<evidence type="ECO:0000313" key="2">
    <source>
        <dbReference type="EMBL" id="BBH95335.1"/>
    </source>
</evidence>
<dbReference type="PANTHER" id="PTHR31285">
    <property type="entry name" value="NICOTINAMIDE MONONUCLEOTIDE ADENYLYLTRANSFERASE"/>
    <property type="match status" value="1"/>
</dbReference>
<evidence type="ECO:0000259" key="1">
    <source>
        <dbReference type="Pfam" id="PF01467"/>
    </source>
</evidence>
<dbReference type="AlphaFoldDB" id="A0A455T786"/>
<dbReference type="PANTHER" id="PTHR31285:SF0">
    <property type="entry name" value="NICOTINAMIDE MONONUCLEOTIDE ADENYLYLTRANSFERASE"/>
    <property type="match status" value="1"/>
</dbReference>
<dbReference type="InterPro" id="IPR004821">
    <property type="entry name" value="Cyt_trans-like"/>
</dbReference>
<proteinExistence type="predicted"/>
<organism evidence="2">
    <name type="scientific">Thermogemmatispora argillosa</name>
    <dbReference type="NCBI Taxonomy" id="2045280"/>
    <lineage>
        <taxon>Bacteria</taxon>
        <taxon>Bacillati</taxon>
        <taxon>Chloroflexota</taxon>
        <taxon>Ktedonobacteria</taxon>
        <taxon>Thermogemmatisporales</taxon>
        <taxon>Thermogemmatisporaceae</taxon>
        <taxon>Thermogemmatispora</taxon>
    </lineage>
</organism>
<name>A0A455T786_9CHLR</name>
<sequence length="282" mass="31693">MEQLPLELQEQYRTLQPLLEQLDPHEPPTAIVVPPSPEPRGRIIVFPASFNPPTTAHLALLRKAQEQEGRDVTIYAALSKQIVDKEHVERPTLLDRLVLLQQILQHWLPHVGLLLFNRGLYVEQAEAVYRCFPAVSRLTFLVGFDKVVQIFDPRYYSDRDAALHQLFRLAQLLVAPRGAAGEEELRALLARPENRQFAEAVQALPFDPAYRDISSTRVRQNPAAHASDVPPEVLRFIQETHAYEAPATSGGPDPYEEHLRAVAAALRKGAPGEKRCDDCQSG</sequence>
<accession>A0A455T786</accession>
<feature type="domain" description="Cytidyltransferase-like" evidence="1">
    <location>
        <begin position="46"/>
        <end position="220"/>
    </location>
</feature>
<dbReference type="GO" id="GO:0000309">
    <property type="term" value="F:nicotinamide-nucleotide adenylyltransferase activity"/>
    <property type="evidence" value="ECO:0007669"/>
    <property type="project" value="TreeGrafter"/>
</dbReference>
<dbReference type="GO" id="GO:0016887">
    <property type="term" value="F:ATP hydrolysis activity"/>
    <property type="evidence" value="ECO:0007669"/>
    <property type="project" value="TreeGrafter"/>
</dbReference>
<reference evidence="2" key="1">
    <citation type="submission" date="2018-12" db="EMBL/GenBank/DDBJ databases">
        <title>Novel natural products biosynthetic potential of the class Ktedonobacteria.</title>
        <authorList>
            <person name="Zheng Y."/>
            <person name="Saitou A."/>
            <person name="Wang C.M."/>
            <person name="Toyoda A."/>
            <person name="Minakuchi Y."/>
            <person name="Sekiguchi Y."/>
            <person name="Ueda K."/>
            <person name="Takano H."/>
            <person name="Sakai Y."/>
            <person name="Yokota A."/>
            <person name="Yabe S."/>
        </authorList>
    </citation>
    <scope>NUCLEOTIDE SEQUENCE</scope>
    <source>
        <strain evidence="2">A3-2</strain>
    </source>
</reference>
<dbReference type="GO" id="GO:0005737">
    <property type="term" value="C:cytoplasm"/>
    <property type="evidence" value="ECO:0007669"/>
    <property type="project" value="TreeGrafter"/>
</dbReference>
<dbReference type="SUPFAM" id="SSF52374">
    <property type="entry name" value="Nucleotidylyl transferase"/>
    <property type="match status" value="1"/>
</dbReference>
<dbReference type="Pfam" id="PF01467">
    <property type="entry name" value="CTP_transf_like"/>
    <property type="match status" value="1"/>
</dbReference>
<gene>
    <name evidence="2" type="ORF">KTA_35340</name>
</gene>
<protein>
    <recommendedName>
        <fullName evidence="1">Cytidyltransferase-like domain-containing protein</fullName>
    </recommendedName>
</protein>
<dbReference type="Gene3D" id="3.40.50.620">
    <property type="entry name" value="HUPs"/>
    <property type="match status" value="1"/>
</dbReference>